<evidence type="ECO:0000313" key="8">
    <source>
        <dbReference type="EMBL" id="RUS65809.1"/>
    </source>
</evidence>
<reference evidence="8 9" key="1">
    <citation type="submission" date="2018-01" db="EMBL/GenBank/DDBJ databases">
        <title>Saezia sanguinis gen. nov., sp. nov., in the order Burkholderiales isolated from human blood.</title>
        <authorList>
            <person name="Medina-Pascual M.J."/>
            <person name="Valdezate S."/>
            <person name="Monzon S."/>
            <person name="Cuesta I."/>
            <person name="Carrasco G."/>
            <person name="Villalon P."/>
            <person name="Saez-Nieto J.A."/>
        </authorList>
    </citation>
    <scope>NUCLEOTIDE SEQUENCE [LARGE SCALE GENOMIC DNA]</scope>
    <source>
        <strain evidence="8 9">CNM695-12</strain>
    </source>
</reference>
<gene>
    <name evidence="8" type="ORF">CUZ56_02654</name>
</gene>
<dbReference type="PANTHER" id="PTHR31566">
    <property type="entry name" value="CYTOCHROME C BIOGENESIS PROTEIN CCS1, CHLOROPLASTIC"/>
    <property type="match status" value="1"/>
</dbReference>
<dbReference type="InterPro" id="IPR007816">
    <property type="entry name" value="ResB-like_domain"/>
</dbReference>
<dbReference type="GO" id="GO:0016020">
    <property type="term" value="C:membrane"/>
    <property type="evidence" value="ECO:0007669"/>
    <property type="project" value="UniProtKB-SubCell"/>
</dbReference>
<sequence>MTERRRKTLWQFPWLYRESMIFIAGLILVGYALQFSVGPFNFLLLRYPVNMIVAAVLVLLLTGGFFLRSNPFIVWLSGVPFAVTLLGAFLLLGLIMGLTPQDALLPVQPDAQQAPPPVWHALGWARMTASWPFVFIYFLLLLSLGLLVARRLAHPQIAQWAFYCNHVGLWFVLLVAGLGYADIGRYVMLVRKGEMQWSGKNHAQESFELPLAIRLNDFTIDFFPPKLVVIDRVTATPQPPLRPVFYQINPDAPDGRLPGWTVHVETYLEKAARNSSNTYSAWPMEGAVPAALVTARNSDNTQQRTGWVSSGNMSQFYMRLPLDENYSLAMAQPEPKRFASDITVYTQDGQTVDAVLEVNKPLEIGHWTIYQYSYDTRAGTMSAYSSIELVYDPWLYYVYAGFAVLALGCAGLIWTGRKKAEGGI</sequence>
<keyword evidence="3" id="KW-0201">Cytochrome c-type biogenesis</keyword>
<proteinExistence type="predicted"/>
<feature type="domain" description="ResB-like" evidence="7">
    <location>
        <begin position="325"/>
        <end position="382"/>
    </location>
</feature>
<evidence type="ECO:0000259" key="7">
    <source>
        <dbReference type="Pfam" id="PF05140"/>
    </source>
</evidence>
<name>A0A433SAT8_9BURK</name>
<keyword evidence="2 6" id="KW-0812">Transmembrane</keyword>
<organism evidence="8 9">
    <name type="scientific">Saezia sanguinis</name>
    <dbReference type="NCBI Taxonomy" id="1965230"/>
    <lineage>
        <taxon>Bacteria</taxon>
        <taxon>Pseudomonadati</taxon>
        <taxon>Pseudomonadota</taxon>
        <taxon>Betaproteobacteria</taxon>
        <taxon>Burkholderiales</taxon>
        <taxon>Saeziaceae</taxon>
        <taxon>Saezia</taxon>
    </lineage>
</organism>
<dbReference type="Pfam" id="PF05140">
    <property type="entry name" value="ResB"/>
    <property type="match status" value="1"/>
</dbReference>
<keyword evidence="9" id="KW-1185">Reference proteome</keyword>
<accession>A0A433SAT8</accession>
<dbReference type="RefSeq" id="WP_204250905.1">
    <property type="nucleotide sequence ID" value="NZ_PQSP01000009.1"/>
</dbReference>
<keyword evidence="4 6" id="KW-1133">Transmembrane helix</keyword>
<evidence type="ECO:0000256" key="6">
    <source>
        <dbReference type="SAM" id="Phobius"/>
    </source>
</evidence>
<dbReference type="GO" id="GO:0017004">
    <property type="term" value="P:cytochrome complex assembly"/>
    <property type="evidence" value="ECO:0007669"/>
    <property type="project" value="UniProtKB-KW"/>
</dbReference>
<feature type="transmembrane region" description="Helical" evidence="6">
    <location>
        <begin position="129"/>
        <end position="148"/>
    </location>
</feature>
<feature type="transmembrane region" description="Helical" evidence="6">
    <location>
        <begin position="74"/>
        <end position="96"/>
    </location>
</feature>
<comment type="caution">
    <text evidence="8">The sequence shown here is derived from an EMBL/GenBank/DDBJ whole genome shotgun (WGS) entry which is preliminary data.</text>
</comment>
<evidence type="ECO:0000313" key="9">
    <source>
        <dbReference type="Proteomes" id="UP000286947"/>
    </source>
</evidence>
<dbReference type="Proteomes" id="UP000286947">
    <property type="component" value="Unassembled WGS sequence"/>
</dbReference>
<feature type="transmembrane region" description="Helical" evidence="6">
    <location>
        <begin position="49"/>
        <end position="67"/>
    </location>
</feature>
<protein>
    <recommendedName>
        <fullName evidence="7">ResB-like domain-containing protein</fullName>
    </recommendedName>
</protein>
<evidence type="ECO:0000256" key="2">
    <source>
        <dbReference type="ARBA" id="ARBA00022692"/>
    </source>
</evidence>
<evidence type="ECO:0000256" key="3">
    <source>
        <dbReference type="ARBA" id="ARBA00022748"/>
    </source>
</evidence>
<dbReference type="PANTHER" id="PTHR31566:SF5">
    <property type="entry name" value="RESB-LIKE DOMAIN-CONTAINING PROTEIN"/>
    <property type="match status" value="1"/>
</dbReference>
<dbReference type="InterPro" id="IPR023494">
    <property type="entry name" value="Cyt_c_bgen_Ccs1/CcsB/ResB"/>
</dbReference>
<keyword evidence="5 6" id="KW-0472">Membrane</keyword>
<feature type="transmembrane region" description="Helical" evidence="6">
    <location>
        <begin position="394"/>
        <end position="414"/>
    </location>
</feature>
<feature type="transmembrane region" description="Helical" evidence="6">
    <location>
        <begin position="21"/>
        <end position="43"/>
    </location>
</feature>
<feature type="transmembrane region" description="Helical" evidence="6">
    <location>
        <begin position="160"/>
        <end position="181"/>
    </location>
</feature>
<evidence type="ECO:0000256" key="1">
    <source>
        <dbReference type="ARBA" id="ARBA00004141"/>
    </source>
</evidence>
<dbReference type="AlphaFoldDB" id="A0A433SAT8"/>
<evidence type="ECO:0000256" key="5">
    <source>
        <dbReference type="ARBA" id="ARBA00023136"/>
    </source>
</evidence>
<dbReference type="EMBL" id="PQSP01000009">
    <property type="protein sequence ID" value="RUS65809.1"/>
    <property type="molecule type" value="Genomic_DNA"/>
</dbReference>
<comment type="subcellular location">
    <subcellularLocation>
        <location evidence="1">Membrane</location>
        <topology evidence="1">Multi-pass membrane protein</topology>
    </subcellularLocation>
</comment>
<evidence type="ECO:0000256" key="4">
    <source>
        <dbReference type="ARBA" id="ARBA00022989"/>
    </source>
</evidence>